<keyword evidence="7" id="KW-1015">Disulfide bond</keyword>
<gene>
    <name evidence="12" type="ORF">F5972_00485</name>
</gene>
<evidence type="ECO:0000256" key="9">
    <source>
        <dbReference type="ARBA" id="ARBA00034078"/>
    </source>
</evidence>
<dbReference type="PANTHER" id="PTHR10134">
    <property type="entry name" value="CYTOCHROME B-C1 COMPLEX SUBUNIT RIESKE, MITOCHONDRIAL"/>
    <property type="match status" value="1"/>
</dbReference>
<keyword evidence="6" id="KW-0411">Iron-sulfur</keyword>
<evidence type="ECO:0000313" key="12">
    <source>
        <dbReference type="EMBL" id="KAA9381365.1"/>
    </source>
</evidence>
<dbReference type="InterPro" id="IPR017941">
    <property type="entry name" value="Rieske_2Fe-2S"/>
</dbReference>
<dbReference type="CDD" id="cd03467">
    <property type="entry name" value="Rieske"/>
    <property type="match status" value="1"/>
</dbReference>
<evidence type="ECO:0000256" key="1">
    <source>
        <dbReference type="ARBA" id="ARBA00002494"/>
    </source>
</evidence>
<dbReference type="InterPro" id="IPR014349">
    <property type="entry name" value="Rieske_Fe-S_prot"/>
</dbReference>
<accession>A0A5J5K9R8</accession>
<evidence type="ECO:0000256" key="4">
    <source>
        <dbReference type="ARBA" id="ARBA00022723"/>
    </source>
</evidence>
<protein>
    <recommendedName>
        <fullName evidence="2">Cytochrome bc1 complex Rieske iron-sulfur subunit</fullName>
    </recommendedName>
    <alternativeName>
        <fullName evidence="8">Cytochrome bc1 reductase complex subunit QcrA</fullName>
    </alternativeName>
</protein>
<dbReference type="Gene3D" id="2.102.10.10">
    <property type="entry name" value="Rieske [2Fe-2S] iron-sulphur domain"/>
    <property type="match status" value="1"/>
</dbReference>
<dbReference type="GO" id="GO:0046872">
    <property type="term" value="F:metal ion binding"/>
    <property type="evidence" value="ECO:0007669"/>
    <property type="project" value="UniProtKB-KW"/>
</dbReference>
<dbReference type="InterPro" id="IPR036922">
    <property type="entry name" value="Rieske_2Fe-2S_sf"/>
</dbReference>
<comment type="caution">
    <text evidence="12">The sequence shown here is derived from an EMBL/GenBank/DDBJ whole genome shotgun (WGS) entry which is preliminary data.</text>
</comment>
<keyword evidence="5" id="KW-0408">Iron</keyword>
<dbReference type="RefSeq" id="WP_150929980.1">
    <property type="nucleotide sequence ID" value="NZ_VYTZ01000001.1"/>
</dbReference>
<dbReference type="AlphaFoldDB" id="A0A5J5K9R8"/>
<dbReference type="Pfam" id="PF00355">
    <property type="entry name" value="Rieske"/>
    <property type="match status" value="1"/>
</dbReference>
<feature type="signal peptide" evidence="10">
    <location>
        <begin position="1"/>
        <end position="21"/>
    </location>
</feature>
<dbReference type="GO" id="GO:0004497">
    <property type="term" value="F:monooxygenase activity"/>
    <property type="evidence" value="ECO:0007669"/>
    <property type="project" value="UniProtKB-ARBA"/>
</dbReference>
<sequence length="132" mass="13317">MSPTYSRRAVLAGTGAAAAAAALSGCEVARTADAPPSGTSLGRTADVPVGGGHVLSDLDVVVTQPEAGTFKAFSALCTHRGCRVDEVSDGEIVCPCHISRFAISDGSVTFGPADQPLPAFKLKVSGDEIMVA</sequence>
<dbReference type="InterPro" id="IPR005805">
    <property type="entry name" value="Rieske_Fe-S_prot_C"/>
</dbReference>
<name>A0A5J5K9R8_9ACTN</name>
<comment type="function">
    <text evidence="1">Iron-sulfur subunit of the cytochrome bc1 complex, an essential component of the respiratory electron transport chain required for ATP synthesis. The bc1 complex catalyzes the oxidation of menaquinol and the reduction of cytochrome c in the respiratory chain. The bc1 complex operates through a Q-cycle mechanism that couples electron transfer to generation of the proton gradient that drives ATP synthesis.</text>
</comment>
<dbReference type="GO" id="GO:0051537">
    <property type="term" value="F:2 iron, 2 sulfur cluster binding"/>
    <property type="evidence" value="ECO:0007669"/>
    <property type="project" value="UniProtKB-KW"/>
</dbReference>
<dbReference type="GO" id="GO:0016705">
    <property type="term" value="F:oxidoreductase activity, acting on paired donors, with incorporation or reduction of molecular oxygen"/>
    <property type="evidence" value="ECO:0007669"/>
    <property type="project" value="UniProtKB-ARBA"/>
</dbReference>
<dbReference type="PROSITE" id="PS51296">
    <property type="entry name" value="RIESKE"/>
    <property type="match status" value="1"/>
</dbReference>
<evidence type="ECO:0000256" key="10">
    <source>
        <dbReference type="SAM" id="SignalP"/>
    </source>
</evidence>
<organism evidence="12 13">
    <name type="scientific">Microbispora cellulosiformans</name>
    <dbReference type="NCBI Taxonomy" id="2614688"/>
    <lineage>
        <taxon>Bacteria</taxon>
        <taxon>Bacillati</taxon>
        <taxon>Actinomycetota</taxon>
        <taxon>Actinomycetes</taxon>
        <taxon>Streptosporangiales</taxon>
        <taxon>Streptosporangiaceae</taxon>
        <taxon>Microbispora</taxon>
    </lineage>
</organism>
<feature type="chain" id="PRO_5039343569" description="Cytochrome bc1 complex Rieske iron-sulfur subunit" evidence="10">
    <location>
        <begin position="22"/>
        <end position="132"/>
    </location>
</feature>
<evidence type="ECO:0000256" key="2">
    <source>
        <dbReference type="ARBA" id="ARBA00015816"/>
    </source>
</evidence>
<dbReference type="Proteomes" id="UP000327011">
    <property type="component" value="Unassembled WGS sequence"/>
</dbReference>
<evidence type="ECO:0000256" key="8">
    <source>
        <dbReference type="ARBA" id="ARBA00029586"/>
    </source>
</evidence>
<dbReference type="EMBL" id="VYTZ01000001">
    <property type="protein sequence ID" value="KAA9381365.1"/>
    <property type="molecule type" value="Genomic_DNA"/>
</dbReference>
<dbReference type="PRINTS" id="PR00162">
    <property type="entry name" value="RIESKE"/>
</dbReference>
<comment type="cofactor">
    <cofactor evidence="9">
        <name>[2Fe-2S] cluster</name>
        <dbReference type="ChEBI" id="CHEBI:190135"/>
    </cofactor>
</comment>
<reference evidence="12 13" key="1">
    <citation type="submission" date="2019-09" db="EMBL/GenBank/DDBJ databases">
        <title>Screening of Novel Bioactive Compounds from Soil-Associated.</title>
        <authorList>
            <person name="Gong X."/>
        </authorList>
    </citation>
    <scope>NUCLEOTIDE SEQUENCE [LARGE SCALE GENOMIC DNA]</scope>
    <source>
        <strain evidence="12 13">Gxj-6</strain>
    </source>
</reference>
<evidence type="ECO:0000259" key="11">
    <source>
        <dbReference type="PROSITE" id="PS51296"/>
    </source>
</evidence>
<feature type="domain" description="Rieske" evidence="11">
    <location>
        <begin position="39"/>
        <end position="131"/>
    </location>
</feature>
<dbReference type="GO" id="GO:0016020">
    <property type="term" value="C:membrane"/>
    <property type="evidence" value="ECO:0007669"/>
    <property type="project" value="InterPro"/>
</dbReference>
<evidence type="ECO:0000256" key="6">
    <source>
        <dbReference type="ARBA" id="ARBA00023014"/>
    </source>
</evidence>
<dbReference type="FunFam" id="2.102.10.10:FF:000016">
    <property type="entry name" value="Nitrite reductase/ring-hydroxylating ferredoxin subunit"/>
    <property type="match status" value="1"/>
</dbReference>
<dbReference type="SUPFAM" id="SSF50022">
    <property type="entry name" value="ISP domain"/>
    <property type="match status" value="1"/>
</dbReference>
<evidence type="ECO:0000256" key="7">
    <source>
        <dbReference type="ARBA" id="ARBA00023157"/>
    </source>
</evidence>
<dbReference type="PROSITE" id="PS51257">
    <property type="entry name" value="PROKAR_LIPOPROTEIN"/>
    <property type="match status" value="1"/>
</dbReference>
<evidence type="ECO:0000256" key="5">
    <source>
        <dbReference type="ARBA" id="ARBA00023004"/>
    </source>
</evidence>
<keyword evidence="13" id="KW-1185">Reference proteome</keyword>
<evidence type="ECO:0000256" key="3">
    <source>
        <dbReference type="ARBA" id="ARBA00022714"/>
    </source>
</evidence>
<proteinExistence type="predicted"/>
<keyword evidence="3" id="KW-0001">2Fe-2S</keyword>
<dbReference type="PROSITE" id="PS51318">
    <property type="entry name" value="TAT"/>
    <property type="match status" value="1"/>
</dbReference>
<dbReference type="InterPro" id="IPR006311">
    <property type="entry name" value="TAT_signal"/>
</dbReference>
<keyword evidence="4" id="KW-0479">Metal-binding</keyword>
<evidence type="ECO:0000313" key="13">
    <source>
        <dbReference type="Proteomes" id="UP000327011"/>
    </source>
</evidence>
<keyword evidence="10" id="KW-0732">Signal</keyword>